<proteinExistence type="predicted"/>
<dbReference type="Proteomes" id="UP000515165">
    <property type="component" value="Chromosome 5"/>
</dbReference>
<feature type="compositionally biased region" description="Low complexity" evidence="1">
    <location>
        <begin position="663"/>
        <end position="679"/>
    </location>
</feature>
<evidence type="ECO:0000313" key="4">
    <source>
        <dbReference type="RefSeq" id="XP_027462665.2"/>
    </source>
</evidence>
<dbReference type="RefSeq" id="XP_027462665.2">
    <property type="nucleotide sequence ID" value="XM_027606864.2"/>
</dbReference>
<dbReference type="InterPro" id="IPR006594">
    <property type="entry name" value="LisH"/>
</dbReference>
<feature type="domain" description="Treacle protein" evidence="2">
    <location>
        <begin position="437"/>
        <end position="772"/>
    </location>
</feature>
<feature type="compositionally biased region" description="Acidic residues" evidence="1">
    <location>
        <begin position="627"/>
        <end position="643"/>
    </location>
</feature>
<dbReference type="GO" id="GO:0003723">
    <property type="term" value="F:RNA binding"/>
    <property type="evidence" value="ECO:0007669"/>
    <property type="project" value="TreeGrafter"/>
</dbReference>
<feature type="domain" description="Treacle protein" evidence="2">
    <location>
        <begin position="776"/>
        <end position="1029"/>
    </location>
</feature>
<evidence type="ECO:0000259" key="2">
    <source>
        <dbReference type="Pfam" id="PF03546"/>
    </source>
</evidence>
<accession>A0A6J2E1J5</accession>
<feature type="compositionally biased region" description="Low complexity" evidence="1">
    <location>
        <begin position="777"/>
        <end position="789"/>
    </location>
</feature>
<feature type="compositionally biased region" description="Low complexity" evidence="1">
    <location>
        <begin position="715"/>
        <end position="732"/>
    </location>
</feature>
<feature type="compositionally biased region" description="Low complexity" evidence="1">
    <location>
        <begin position="615"/>
        <end position="624"/>
    </location>
</feature>
<dbReference type="SMART" id="SM00667">
    <property type="entry name" value="LisH"/>
    <property type="match status" value="1"/>
</dbReference>
<feature type="region of interest" description="Disordered" evidence="1">
    <location>
        <begin position="56"/>
        <end position="1234"/>
    </location>
</feature>
<feature type="compositionally biased region" description="Acidic residues" evidence="1">
    <location>
        <begin position="342"/>
        <end position="355"/>
    </location>
</feature>
<feature type="compositionally biased region" description="Low complexity" evidence="1">
    <location>
        <begin position="914"/>
        <end position="927"/>
    </location>
</feature>
<sequence length="1430" mass="146031">MAEARKRRELLPLIYQHLLQAGYVRAAREVKEQSGQKSFLTQPVTLMDIYTHWQQTSEVGQKRKAEEDAALQAKKTRVSDPISSSESSEEEEEEEVEAEAAKAAPRLASTNSSVAGPVLPSSAKEKAKAKTKKASQMVNSTPHPASGKAVAHLLSGRSPRKSAGPSANTILVSETEEEGSVPALGTTAKPGMASANQADSSSEETSSSSDETYVEMKPSVKPPQVKASPAPAKDSLGRGAAPTPGKAGDVTPQVRGGALTPASKAKEPEEDSESSEEESESEEGAPAEPPHQVKASEKMVQVRAASGPVKGTPGKGATPAPPGKAGSAAAQAKAGKPKEDSESPSEEESDSEEEAPAAKTPLQVKPSGKTPQVKAASASAKESPRKGAPPVPPGKAGSAAAQVGTGKGEEDPESSTEESDSEGEAPAAVPPAKSPAQAKSSGKVLQVRAASGPAKGSPQKAWPVATQGKAEGSKDDSESSEEESDSEEEAPAAVAPAQAKPAVRTPQTKASPRKGTPITPAPAKVPPVRVGTPAPWKAGAATSPACASSLAMARGAQRPEHSSSSEESESEEDPAPAPAVGQAKPVGKAVALKAASTPTKGTSGQGTAPAPPGKAGPAVAPVKAEAQEDSSESSEDSDSEEAAEALAQVKASVKTPQSKASPAPTRAASAKGAASAPGKVVTAAAPAKQESPAKVKPPARAPRNNAVSVKGRGSVPAVGQAVATAAQAQPGPVKSPQEVSESSEEESDSDREAPPQPSGKTPQVRTASAPGKGFSRKGAAAAPPKKTGTQAGKSEEDSESSSEEESASEEEAPAQVKPAVKLPPTKASLMKGVPGTPVSTEASIAQVDTPAPQKARPATPAKKEGNSKAARSKPLAPAPPEKNTEGSSESSDEELPASQVIKPPLIFVDPNRSPAGPAATTTQAPAANSPRKVRASASTARSSSSESEDEDVIPATQCSTPASRTKAAVLTAHPRPTARASTVGAGSREASGRVSEGKKQEAPGAQVTKRSPARLPLTQAALKVLAQKASEAQPPAAGTPSSSGVDGALGTLPVQAKGTNKLRKPEVPAVQRATATPARCAKAKASDTSNDSDDSSGSSSGSEEDAAGPQMAPSAPRLGPAPSTTETLVEETTAESSEDEVVAPSQSLLSGYVTPGPTLANSQASKATARPDLNPSASSTSATKDAPDGKQEVERQHVAGTVSPKTSRREANPMPQKPRKPKKEAESPQASMLALQSDISRRLLSEPWPLNEARVQASVVKVLTELLEQERKKAADAAKESSRKGRVGRKRKLSGDQTAARAPKSKKKKQLVAGGGGEGAGSPDKALRTPKGKAKRDGASGDIKEKKEKGSPGSQGAKEKPEGEPGTLKVEGGDQGNPKSKKEKKKSDKKRKDKEKKEKKKKVKKTSTKDPDSPFQKKKKKKKKTAEQTV</sequence>
<evidence type="ECO:0000256" key="1">
    <source>
        <dbReference type="SAM" id="MobiDB-lite"/>
    </source>
</evidence>
<feature type="compositionally biased region" description="Low complexity" evidence="1">
    <location>
        <begin position="310"/>
        <end position="334"/>
    </location>
</feature>
<feature type="compositionally biased region" description="Low complexity" evidence="1">
    <location>
        <begin position="199"/>
        <end position="211"/>
    </location>
</feature>
<feature type="compositionally biased region" description="Basic and acidic residues" evidence="1">
    <location>
        <begin position="1335"/>
        <end position="1350"/>
    </location>
</feature>
<feature type="compositionally biased region" description="Basic and acidic residues" evidence="1">
    <location>
        <begin position="1270"/>
        <end position="1283"/>
    </location>
</feature>
<feature type="compositionally biased region" description="Polar residues" evidence="1">
    <location>
        <begin position="596"/>
        <end position="606"/>
    </location>
</feature>
<feature type="compositionally biased region" description="Acidic residues" evidence="1">
    <location>
        <begin position="268"/>
        <end position="285"/>
    </location>
</feature>
<feature type="compositionally biased region" description="Low complexity" evidence="1">
    <location>
        <begin position="491"/>
        <end position="502"/>
    </location>
</feature>
<feature type="compositionally biased region" description="Basic and acidic residues" evidence="1">
    <location>
        <begin position="1185"/>
        <end position="1197"/>
    </location>
</feature>
<organism evidence="3 4">
    <name type="scientific">Zalophus californianus</name>
    <name type="common">California sealion</name>
    <dbReference type="NCBI Taxonomy" id="9704"/>
    <lineage>
        <taxon>Eukaryota</taxon>
        <taxon>Metazoa</taxon>
        <taxon>Chordata</taxon>
        <taxon>Craniata</taxon>
        <taxon>Vertebrata</taxon>
        <taxon>Euteleostomi</taxon>
        <taxon>Mammalia</taxon>
        <taxon>Eutheria</taxon>
        <taxon>Laurasiatheria</taxon>
        <taxon>Carnivora</taxon>
        <taxon>Caniformia</taxon>
        <taxon>Pinnipedia</taxon>
        <taxon>Otariidae</taxon>
        <taxon>Zalophus</taxon>
    </lineage>
</organism>
<feature type="compositionally biased region" description="Low complexity" evidence="1">
    <location>
        <begin position="935"/>
        <end position="945"/>
    </location>
</feature>
<feature type="compositionally biased region" description="Acidic residues" evidence="1">
    <location>
        <begin position="87"/>
        <end position="98"/>
    </location>
</feature>
<feature type="domain" description="Treacle protein" evidence="2">
    <location>
        <begin position="253"/>
        <end position="337"/>
    </location>
</feature>
<keyword evidence="3" id="KW-1185">Reference proteome</keyword>
<dbReference type="CTD" id="6949"/>
<feature type="compositionally biased region" description="Low complexity" evidence="1">
    <location>
        <begin position="434"/>
        <end position="443"/>
    </location>
</feature>
<name>A0A6J2E1J5_ZALCA</name>
<dbReference type="GO" id="GO:0005730">
    <property type="term" value="C:nucleolus"/>
    <property type="evidence" value="ECO:0007669"/>
    <property type="project" value="TreeGrafter"/>
</dbReference>
<evidence type="ECO:0000313" key="3">
    <source>
        <dbReference type="Proteomes" id="UP000515165"/>
    </source>
</evidence>
<gene>
    <name evidence="4" type="primary">TCOF1</name>
</gene>
<feature type="compositionally biased region" description="Low complexity" evidence="1">
    <location>
        <begin position="692"/>
        <end position="703"/>
    </location>
</feature>
<protein>
    <submittedName>
        <fullName evidence="4">Treacle protein isoform X3</fullName>
    </submittedName>
</protein>
<feature type="compositionally biased region" description="Acidic residues" evidence="1">
    <location>
        <begin position="410"/>
        <end position="423"/>
    </location>
</feature>
<feature type="region of interest" description="Disordered" evidence="1">
    <location>
        <begin position="1270"/>
        <end position="1430"/>
    </location>
</feature>
<dbReference type="GeneID" id="113929750"/>
<dbReference type="PROSITE" id="PS50896">
    <property type="entry name" value="LISH"/>
    <property type="match status" value="1"/>
</dbReference>
<dbReference type="PANTHER" id="PTHR20787">
    <property type="entry name" value="TREACLE"/>
    <property type="match status" value="1"/>
</dbReference>
<dbReference type="Pfam" id="PF03546">
    <property type="entry name" value="Treacle"/>
    <property type="match status" value="3"/>
</dbReference>
<dbReference type="PANTHER" id="PTHR20787:SF10">
    <property type="entry name" value="TREACLE PROTEIN"/>
    <property type="match status" value="1"/>
</dbReference>
<dbReference type="InterPro" id="IPR017859">
    <property type="entry name" value="Treacle"/>
</dbReference>
<feature type="compositionally biased region" description="Basic residues" evidence="1">
    <location>
        <begin position="1379"/>
        <end position="1406"/>
    </location>
</feature>
<dbReference type="GO" id="GO:0097110">
    <property type="term" value="F:scaffold protein binding"/>
    <property type="evidence" value="ECO:0007669"/>
    <property type="project" value="TreeGrafter"/>
</dbReference>
<dbReference type="InterPro" id="IPR003993">
    <property type="entry name" value="Treacle_dom"/>
</dbReference>
<dbReference type="GO" id="GO:0042790">
    <property type="term" value="P:nucleolar large rRNA transcription by RNA polymerase I"/>
    <property type="evidence" value="ECO:0007669"/>
    <property type="project" value="TreeGrafter"/>
</dbReference>
<feature type="compositionally biased region" description="Acidic residues" evidence="1">
    <location>
        <begin position="478"/>
        <end position="490"/>
    </location>
</feature>
<feature type="compositionally biased region" description="Acidic residues" evidence="1">
    <location>
        <begin position="1128"/>
        <end position="1141"/>
    </location>
</feature>
<feature type="compositionally biased region" description="Acidic residues" evidence="1">
    <location>
        <begin position="796"/>
        <end position="812"/>
    </location>
</feature>
<dbReference type="PRINTS" id="PR01503">
    <property type="entry name" value="TREACLE"/>
</dbReference>
<reference evidence="4" key="1">
    <citation type="submission" date="2025-08" db="UniProtKB">
        <authorList>
            <consortium name="RefSeq"/>
        </authorList>
    </citation>
    <scope>IDENTIFICATION</scope>
    <source>
        <tissue evidence="4">Blood</tissue>
    </source>
</reference>